<evidence type="ECO:0000313" key="9">
    <source>
        <dbReference type="Proteomes" id="UP001259803"/>
    </source>
</evidence>
<dbReference type="InterPro" id="IPR018314">
    <property type="entry name" value="RsmB/NOL1/NOP2-like_CS"/>
</dbReference>
<comment type="similarity">
    <text evidence="1 6">Belongs to the class I-like SAM-binding methyltransferase superfamily. RsmB/NOP family.</text>
</comment>
<dbReference type="Gene3D" id="3.40.50.150">
    <property type="entry name" value="Vaccinia Virus protein VP39"/>
    <property type="match status" value="1"/>
</dbReference>
<evidence type="ECO:0000313" key="8">
    <source>
        <dbReference type="EMBL" id="MDT0576508.1"/>
    </source>
</evidence>
<dbReference type="InterPro" id="IPR049560">
    <property type="entry name" value="MeTrfase_RsmB-F_NOP2_cat"/>
</dbReference>
<dbReference type="InterPro" id="IPR006027">
    <property type="entry name" value="NusB_RsmB_TIM44"/>
</dbReference>
<feature type="binding site" evidence="6">
    <location>
        <position position="307"/>
    </location>
    <ligand>
        <name>S-adenosyl-L-methionine</name>
        <dbReference type="ChEBI" id="CHEBI:59789"/>
    </ligand>
</feature>
<feature type="binding site" evidence="6">
    <location>
        <position position="286"/>
    </location>
    <ligand>
        <name>S-adenosyl-L-methionine</name>
        <dbReference type="ChEBI" id="CHEBI:59789"/>
    </ligand>
</feature>
<accession>A0ABU2ZIS3</accession>
<dbReference type="Gene3D" id="1.10.940.10">
    <property type="entry name" value="NusB-like"/>
    <property type="match status" value="1"/>
</dbReference>
<dbReference type="InterPro" id="IPR035926">
    <property type="entry name" value="NusB-like_sf"/>
</dbReference>
<feature type="binding site" evidence="6">
    <location>
        <begin position="236"/>
        <end position="242"/>
    </location>
    <ligand>
        <name>S-adenosyl-L-methionine</name>
        <dbReference type="ChEBI" id="CHEBI:59789"/>
    </ligand>
</feature>
<evidence type="ECO:0000256" key="3">
    <source>
        <dbReference type="ARBA" id="ARBA00022679"/>
    </source>
</evidence>
<evidence type="ECO:0000256" key="5">
    <source>
        <dbReference type="ARBA" id="ARBA00022884"/>
    </source>
</evidence>
<gene>
    <name evidence="8" type="ORF">RM533_09945</name>
</gene>
<evidence type="ECO:0000256" key="4">
    <source>
        <dbReference type="ARBA" id="ARBA00022691"/>
    </source>
</evidence>
<dbReference type="InterPro" id="IPR023267">
    <property type="entry name" value="RCMT"/>
</dbReference>
<dbReference type="Pfam" id="PF01189">
    <property type="entry name" value="Methyltr_RsmB-F"/>
    <property type="match status" value="1"/>
</dbReference>
<protein>
    <submittedName>
        <fullName evidence="8">Methyltransferase domain-containing protein</fullName>
    </submittedName>
</protein>
<evidence type="ECO:0000256" key="6">
    <source>
        <dbReference type="PROSITE-ProRule" id="PRU01023"/>
    </source>
</evidence>
<keyword evidence="2 6" id="KW-0489">Methyltransferase</keyword>
<proteinExistence type="inferred from homology"/>
<organism evidence="8 9">
    <name type="scientific">Croceicoccus esteveae</name>
    <dbReference type="NCBI Taxonomy" id="3075597"/>
    <lineage>
        <taxon>Bacteria</taxon>
        <taxon>Pseudomonadati</taxon>
        <taxon>Pseudomonadota</taxon>
        <taxon>Alphaproteobacteria</taxon>
        <taxon>Sphingomonadales</taxon>
        <taxon>Erythrobacteraceae</taxon>
        <taxon>Croceicoccus</taxon>
    </lineage>
</organism>
<keyword evidence="9" id="KW-1185">Reference proteome</keyword>
<keyword evidence="4 6" id="KW-0949">S-adenosyl-L-methionine</keyword>
<comment type="caution">
    <text evidence="8">The sequence shown here is derived from an EMBL/GenBank/DDBJ whole genome shotgun (WGS) entry which is preliminary data.</text>
</comment>
<dbReference type="InterPro" id="IPR029063">
    <property type="entry name" value="SAM-dependent_MTases_sf"/>
</dbReference>
<dbReference type="PANTHER" id="PTHR22807">
    <property type="entry name" value="NOP2 YEAST -RELATED NOL1/NOP2/FMU SUN DOMAIN-CONTAINING"/>
    <property type="match status" value="1"/>
</dbReference>
<evidence type="ECO:0000259" key="7">
    <source>
        <dbReference type="PROSITE" id="PS51686"/>
    </source>
</evidence>
<reference evidence="8 9" key="1">
    <citation type="submission" date="2023-09" db="EMBL/GenBank/DDBJ databases">
        <authorList>
            <person name="Rey-Velasco X."/>
        </authorList>
    </citation>
    <scope>NUCLEOTIDE SEQUENCE [LARGE SCALE GENOMIC DNA]</scope>
    <source>
        <strain evidence="8 9">F390</strain>
    </source>
</reference>
<dbReference type="PANTHER" id="PTHR22807:SF61">
    <property type="entry name" value="NOL1_NOP2_SUN FAMILY PROTEIN _ ANTITERMINATION NUSB DOMAIN-CONTAINING PROTEIN"/>
    <property type="match status" value="1"/>
</dbReference>
<sequence length="429" mass="46339">MVETSGLPARRACLRMLDAVSRRGDTLDVAFEQATRNLRPADAGLARAIASEVLRWLVDLDNAIDSVTRQPLAPDAKARMVLRMMLAQAWRLGSPAHAIVATGLPLLTGGPRRLTHGVFSTLMKRPSALGATPTLPAEVQARWQDAWPGRLPFIAAALAEPPPLDLTLREFAQTADWAARLDASVLDEGHLRLARGRNVTDLPGYAEGAWWVQDIAASIPARLLGSGKGRSVLDLCAAPGGKTMQLCAAGWKVTALDSSARRLALLKDNLRRTGLAAHTIQADARDWAPPLDDDRQSHGGFDAILLDAPCTATGTCRRHPDVLHRISSRQIADQTLLQADLLTRARQWLAPEGTLVYAVCSLEPEEGEQQAQACVSPDLDQGLVTDPIRAEELPFGLEPDDQGWVRTDPGMLSEPGGMDGFFIARFKPG</sequence>
<dbReference type="InterPro" id="IPR001678">
    <property type="entry name" value="MeTrfase_RsmB-F_NOP2_dom"/>
</dbReference>
<feature type="active site" description="Nucleophile" evidence="6">
    <location>
        <position position="360"/>
    </location>
</feature>
<evidence type="ECO:0000256" key="2">
    <source>
        <dbReference type="ARBA" id="ARBA00022603"/>
    </source>
</evidence>
<dbReference type="RefSeq" id="WP_311341088.1">
    <property type="nucleotide sequence ID" value="NZ_JAVRHS010000008.1"/>
</dbReference>
<feature type="domain" description="SAM-dependent MTase RsmB/NOP-type" evidence="7">
    <location>
        <begin position="140"/>
        <end position="429"/>
    </location>
</feature>
<keyword evidence="3 6" id="KW-0808">Transferase</keyword>
<name>A0ABU2ZIS3_9SPHN</name>
<feature type="binding site" evidence="6">
    <location>
        <position position="257"/>
    </location>
    <ligand>
        <name>S-adenosyl-L-methionine</name>
        <dbReference type="ChEBI" id="CHEBI:59789"/>
    </ligand>
</feature>
<evidence type="ECO:0000256" key="1">
    <source>
        <dbReference type="ARBA" id="ARBA00007494"/>
    </source>
</evidence>
<dbReference type="SUPFAM" id="SSF48013">
    <property type="entry name" value="NusB-like"/>
    <property type="match status" value="1"/>
</dbReference>
<dbReference type="EMBL" id="JAVRHS010000008">
    <property type="protein sequence ID" value="MDT0576508.1"/>
    <property type="molecule type" value="Genomic_DNA"/>
</dbReference>
<dbReference type="GO" id="GO:0032259">
    <property type="term" value="P:methylation"/>
    <property type="evidence" value="ECO:0007669"/>
    <property type="project" value="UniProtKB-KW"/>
</dbReference>
<dbReference type="SUPFAM" id="SSF53335">
    <property type="entry name" value="S-adenosyl-L-methionine-dependent methyltransferases"/>
    <property type="match status" value="1"/>
</dbReference>
<dbReference type="CDD" id="cd02440">
    <property type="entry name" value="AdoMet_MTases"/>
    <property type="match status" value="1"/>
</dbReference>
<dbReference type="GO" id="GO:0008168">
    <property type="term" value="F:methyltransferase activity"/>
    <property type="evidence" value="ECO:0007669"/>
    <property type="project" value="UniProtKB-KW"/>
</dbReference>
<dbReference type="Pfam" id="PF01029">
    <property type="entry name" value="NusB"/>
    <property type="match status" value="1"/>
</dbReference>
<dbReference type="Proteomes" id="UP001259803">
    <property type="component" value="Unassembled WGS sequence"/>
</dbReference>
<dbReference type="PRINTS" id="PR02008">
    <property type="entry name" value="RCMTFAMILY"/>
</dbReference>
<dbReference type="PROSITE" id="PS51686">
    <property type="entry name" value="SAM_MT_RSMB_NOP"/>
    <property type="match status" value="1"/>
</dbReference>
<keyword evidence="5 6" id="KW-0694">RNA-binding</keyword>
<dbReference type="PROSITE" id="PS01153">
    <property type="entry name" value="NOL1_NOP2_SUN"/>
    <property type="match status" value="1"/>
</dbReference>